<evidence type="ECO:0000256" key="1">
    <source>
        <dbReference type="ARBA" id="ARBA00008239"/>
    </source>
</evidence>
<dbReference type="OrthoDB" id="9802640at2"/>
<gene>
    <name evidence="6" type="ORF">ALQ04_02012</name>
</gene>
<dbReference type="PANTHER" id="PTHR11528">
    <property type="entry name" value="HEAT SHOCK PROTEIN 90 FAMILY MEMBER"/>
    <property type="match status" value="1"/>
</dbReference>
<proteinExistence type="inferred from homology"/>
<accession>A0A3M4LI46</accession>
<protein>
    <recommendedName>
        <fullName evidence="5">HD-CE domain-containing protein</fullName>
    </recommendedName>
</protein>
<evidence type="ECO:0000259" key="5">
    <source>
        <dbReference type="Pfam" id="PF24391"/>
    </source>
</evidence>
<evidence type="ECO:0000313" key="6">
    <source>
        <dbReference type="EMBL" id="RMQ41188.1"/>
    </source>
</evidence>
<dbReference type="GO" id="GO:0005524">
    <property type="term" value="F:ATP binding"/>
    <property type="evidence" value="ECO:0007669"/>
    <property type="project" value="UniProtKB-KW"/>
</dbReference>
<evidence type="ECO:0000256" key="4">
    <source>
        <dbReference type="ARBA" id="ARBA00023186"/>
    </source>
</evidence>
<organism evidence="6 7">
    <name type="scientific">Pseudomonas cichorii</name>
    <dbReference type="NCBI Taxonomy" id="36746"/>
    <lineage>
        <taxon>Bacteria</taxon>
        <taxon>Pseudomonadati</taxon>
        <taxon>Pseudomonadota</taxon>
        <taxon>Gammaproteobacteria</taxon>
        <taxon>Pseudomonadales</taxon>
        <taxon>Pseudomonadaceae</taxon>
        <taxon>Pseudomonas</taxon>
    </lineage>
</organism>
<dbReference type="GO" id="GO:0140662">
    <property type="term" value="F:ATP-dependent protein folding chaperone"/>
    <property type="evidence" value="ECO:0007669"/>
    <property type="project" value="InterPro"/>
</dbReference>
<comment type="caution">
    <text evidence="6">The sequence shown here is derived from an EMBL/GenBank/DDBJ whole genome shotgun (WGS) entry which is preliminary data.</text>
</comment>
<keyword evidence="3" id="KW-0067">ATP-binding</keyword>
<keyword evidence="2" id="KW-0547">Nucleotide-binding</keyword>
<dbReference type="RefSeq" id="WP_122318176.1">
    <property type="nucleotide sequence ID" value="NZ_RBRE01000090.1"/>
</dbReference>
<dbReference type="AlphaFoldDB" id="A0A3M4LI46"/>
<dbReference type="Gene3D" id="3.30.565.10">
    <property type="entry name" value="Histidine kinase-like ATPase, C-terminal domain"/>
    <property type="match status" value="1"/>
</dbReference>
<reference evidence="6 7" key="1">
    <citation type="submission" date="2018-08" db="EMBL/GenBank/DDBJ databases">
        <title>Recombination of ecologically and evolutionarily significant loci maintains genetic cohesion in the Pseudomonas syringae species complex.</title>
        <authorList>
            <person name="Dillon M."/>
            <person name="Thakur S."/>
            <person name="Almeida R.N.D."/>
            <person name="Weir B.S."/>
            <person name="Guttman D.S."/>
        </authorList>
    </citation>
    <scope>NUCLEOTIDE SEQUENCE [LARGE SCALE GENOMIC DNA]</scope>
    <source>
        <strain evidence="6 7">ICMP 3353</strain>
    </source>
</reference>
<sequence>MAELTKIELRAEEATKLSAFPINIHDIREQVRLLLNEVQRYGFFNEYTNHNFDHVESMLNMADWIIPEQTKARLQPADYLLLTLSIYFHDLGLLVTQNEFNLRYKNTDFQSYMREQRFNSADDEYSAKIAMLSEEMRDKINYQEFVRRTHGARVKEWILGKDRSDDTTAETKEAIQGLIGKLDIIVKRDLALLCESHTIDDIADAHKYKVSMPYGNNPTETANLQYLAVILRTVDLLQITQGRAPSILYKIINPQDPISQLEWQKQGAVRTVRAAPGIDRDGQASTKAVSDTIEIHARFEKSDGFFGLTSYIAYAKSQLQACQDALKQTSKTIPDPPLFPWKHIDDTGVEAEGFLTKAFGFKLDQQKILDLLTGHTLYNDTNVVIRELTQNALDAVRLQAELIKDNSDNFGKIDIIWNSKDRTLEVRDNGTGMSQEVIEAHLLKVGSSRYQDPKFREEHPNFSSISRFGIGVLSAFMVADQVEITTCSVEDPEARQISLRSVHGKYLIKLLDKIRERDQIGVHPHGSRVKLTLRTTASIDNVLDIAKMWLLFPRCKVTVKVDDHEPVSIGYKSPKEAVEEQLKNLSYTSVRASERVEVRELMDGGVTLAYAVIRDELYKDWSFVMRSEKLRFEPQEEENSFVATCIEGVGVDFNTPGFRAPGILAIANIVGSNAPKTNVARSAIEDTAEYKDSLQKIYGLYTKHIHTEIDRLSSTNEYSLSRAVEQAPYIASPLVHDNVAAIRPNLLSEKLEQVPFIIIEDLGKRTNISFMELCKKDSFWTINSSLNSSIEYFVREAPKDITAATILESLQDGPLSMPNGAIFCNFGNTPHLDEAIRKTFEPALIEANEGARNVTMRWDKIVEKEKWINTEKLLTSVGLQDRRFWVIGSHHRDRRGIEVRPTLFAIDDILVNNLDEYSAVISDKHTFLQPNDSVSKFLKNIWTSQVNNYEKVVLGYASIFDLLRGYGIKKDQYTIELIERIIINSNYEFIEEFIDLNKIVEAISLSKDKVFNPFAWKRRGSSEEN</sequence>
<dbReference type="EMBL" id="RBRE01000090">
    <property type="protein sequence ID" value="RMQ41188.1"/>
    <property type="molecule type" value="Genomic_DNA"/>
</dbReference>
<dbReference type="GO" id="GO:0051082">
    <property type="term" value="F:unfolded protein binding"/>
    <property type="evidence" value="ECO:0007669"/>
    <property type="project" value="InterPro"/>
</dbReference>
<dbReference type="GO" id="GO:0016887">
    <property type="term" value="F:ATP hydrolysis activity"/>
    <property type="evidence" value="ECO:0007669"/>
    <property type="project" value="InterPro"/>
</dbReference>
<dbReference type="Proteomes" id="UP000277236">
    <property type="component" value="Unassembled WGS sequence"/>
</dbReference>
<evidence type="ECO:0000313" key="7">
    <source>
        <dbReference type="Proteomes" id="UP000277236"/>
    </source>
</evidence>
<dbReference type="InterPro" id="IPR001404">
    <property type="entry name" value="Hsp90_fam"/>
</dbReference>
<evidence type="ECO:0000256" key="2">
    <source>
        <dbReference type="ARBA" id="ARBA00022741"/>
    </source>
</evidence>
<dbReference type="Pfam" id="PF13589">
    <property type="entry name" value="HATPase_c_3"/>
    <property type="match status" value="1"/>
</dbReference>
<feature type="domain" description="HD-CE" evidence="5">
    <location>
        <begin position="44"/>
        <end position="319"/>
    </location>
</feature>
<dbReference type="SUPFAM" id="SSF55874">
    <property type="entry name" value="ATPase domain of HSP90 chaperone/DNA topoisomerase II/histidine kinase"/>
    <property type="match status" value="1"/>
</dbReference>
<name>A0A3M4LI46_PSECI</name>
<dbReference type="InterPro" id="IPR056471">
    <property type="entry name" value="HD-CE"/>
</dbReference>
<dbReference type="Pfam" id="PF24391">
    <property type="entry name" value="HD-CE"/>
    <property type="match status" value="1"/>
</dbReference>
<dbReference type="InterPro" id="IPR020575">
    <property type="entry name" value="Hsp90_N"/>
</dbReference>
<comment type="similarity">
    <text evidence="1">Belongs to the heat shock protein 90 family.</text>
</comment>
<dbReference type="SUPFAM" id="SSF109604">
    <property type="entry name" value="HD-domain/PDEase-like"/>
    <property type="match status" value="1"/>
</dbReference>
<dbReference type="PRINTS" id="PR00775">
    <property type="entry name" value="HEATSHOCK90"/>
</dbReference>
<keyword evidence="4" id="KW-0143">Chaperone</keyword>
<evidence type="ECO:0000256" key="3">
    <source>
        <dbReference type="ARBA" id="ARBA00022840"/>
    </source>
</evidence>
<dbReference type="InterPro" id="IPR036890">
    <property type="entry name" value="HATPase_C_sf"/>
</dbReference>